<reference evidence="5" key="2">
    <citation type="submission" date="2022-10" db="EMBL/GenBank/DDBJ databases">
        <authorList>
            <consortium name="ENA_rothamsted_submissions"/>
            <consortium name="culmorum"/>
            <person name="King R."/>
        </authorList>
    </citation>
    <scope>NUCLEOTIDE SEQUENCE</scope>
</reference>
<protein>
    <submittedName>
        <fullName evidence="5">Uncharacterized protein</fullName>
    </submittedName>
</protein>
<evidence type="ECO:0000256" key="2">
    <source>
        <dbReference type="ARBA" id="ARBA00022729"/>
    </source>
</evidence>
<dbReference type="AlphaFoldDB" id="A0A9N9WC66"/>
<dbReference type="Gene3D" id="3.80.10.10">
    <property type="entry name" value="Ribonuclease Inhibitor"/>
    <property type="match status" value="2"/>
</dbReference>
<dbReference type="Pfam" id="PF13855">
    <property type="entry name" value="LRR_8"/>
    <property type="match status" value="1"/>
</dbReference>
<reference evidence="5" key="1">
    <citation type="submission" date="2021-12" db="EMBL/GenBank/DDBJ databases">
        <authorList>
            <person name="King R."/>
        </authorList>
    </citation>
    <scope>NUCLEOTIDE SEQUENCE</scope>
</reference>
<evidence type="ECO:0000256" key="3">
    <source>
        <dbReference type="ARBA" id="ARBA00022737"/>
    </source>
</evidence>
<sequence length="402" mass="43467">MSLNLNLTLNDDVNSNSRQAAGPVQMSIEFCRLVVASCLQHNRSLRRLALSNVSATRVCVDWLRDMPHLQRLDLTRNNVTELVFSDLNRMKRNDDNSVIDLSHNPVRAVDATAEDYEASLHERPDTQGTVLLDSDFVCDCTAFWFWRALRAGRVVVRMEPRCAGGGALRELRPAAMRCAVHQARCAPCSCHAALLDAGAARLHVTCAGAPPARLLLHPPSPIRALTLAGAGLTAAPDLPPLDLQWLDLDNNSISRVDAALFERARRVRLTRNPLACDCAPHSALPLLRRYRHQLEYFNETRCADGTLAADALRMQCGADEGAGAGAGAGWGGGAAAAALGAGAAAAALLALLLAREPLRLRLKVRGPISVTDQFVHRYIGCPSSKPSNCFGLNFTGEQKNSF</sequence>
<dbReference type="PANTHER" id="PTHR24364">
    <property type="entry name" value="LP06937P"/>
    <property type="match status" value="1"/>
</dbReference>
<keyword evidence="3" id="KW-0677">Repeat</keyword>
<dbReference type="SUPFAM" id="SSF52047">
    <property type="entry name" value="RNI-like"/>
    <property type="match status" value="1"/>
</dbReference>
<evidence type="ECO:0000256" key="4">
    <source>
        <dbReference type="SAM" id="Phobius"/>
    </source>
</evidence>
<dbReference type="InterPro" id="IPR032675">
    <property type="entry name" value="LRR_dom_sf"/>
</dbReference>
<dbReference type="Proteomes" id="UP001153714">
    <property type="component" value="Chromosome 17"/>
</dbReference>
<evidence type="ECO:0000313" key="5">
    <source>
        <dbReference type="EMBL" id="CAG9787079.1"/>
    </source>
</evidence>
<dbReference type="InterPro" id="IPR052286">
    <property type="entry name" value="Wnt_signaling_inhibitor"/>
</dbReference>
<feature type="transmembrane region" description="Helical" evidence="4">
    <location>
        <begin position="330"/>
        <end position="353"/>
    </location>
</feature>
<keyword evidence="2" id="KW-0732">Signal</keyword>
<name>A0A9N9WC66_9NEOP</name>
<dbReference type="InterPro" id="IPR001611">
    <property type="entry name" value="Leu-rich_rpt"/>
</dbReference>
<organism evidence="5 6">
    <name type="scientific">Diatraea saccharalis</name>
    <name type="common">sugarcane borer</name>
    <dbReference type="NCBI Taxonomy" id="40085"/>
    <lineage>
        <taxon>Eukaryota</taxon>
        <taxon>Metazoa</taxon>
        <taxon>Ecdysozoa</taxon>
        <taxon>Arthropoda</taxon>
        <taxon>Hexapoda</taxon>
        <taxon>Insecta</taxon>
        <taxon>Pterygota</taxon>
        <taxon>Neoptera</taxon>
        <taxon>Endopterygota</taxon>
        <taxon>Lepidoptera</taxon>
        <taxon>Glossata</taxon>
        <taxon>Ditrysia</taxon>
        <taxon>Pyraloidea</taxon>
        <taxon>Crambidae</taxon>
        <taxon>Crambinae</taxon>
        <taxon>Diatraea</taxon>
    </lineage>
</organism>
<keyword evidence="4" id="KW-0812">Transmembrane</keyword>
<keyword evidence="4" id="KW-0472">Membrane</keyword>
<gene>
    <name evidence="5" type="ORF">DIATSA_LOCUS4985</name>
</gene>
<dbReference type="PANTHER" id="PTHR24364:SF18">
    <property type="entry name" value="LP06937P"/>
    <property type="match status" value="1"/>
</dbReference>
<keyword evidence="1" id="KW-0433">Leucine-rich repeat</keyword>
<keyword evidence="4" id="KW-1133">Transmembrane helix</keyword>
<dbReference type="EMBL" id="OU893348">
    <property type="protein sequence ID" value="CAG9787079.1"/>
    <property type="molecule type" value="Genomic_DNA"/>
</dbReference>
<keyword evidence="6" id="KW-1185">Reference proteome</keyword>
<evidence type="ECO:0000313" key="6">
    <source>
        <dbReference type="Proteomes" id="UP001153714"/>
    </source>
</evidence>
<dbReference type="OrthoDB" id="1421090at2759"/>
<accession>A0A9N9WC66</accession>
<dbReference type="GO" id="GO:0016020">
    <property type="term" value="C:membrane"/>
    <property type="evidence" value="ECO:0007669"/>
    <property type="project" value="TreeGrafter"/>
</dbReference>
<proteinExistence type="predicted"/>
<evidence type="ECO:0000256" key="1">
    <source>
        <dbReference type="ARBA" id="ARBA00022614"/>
    </source>
</evidence>